<evidence type="ECO:0000256" key="1">
    <source>
        <dbReference type="SAM" id="MobiDB-lite"/>
    </source>
</evidence>
<keyword evidence="5" id="KW-1185">Reference proteome</keyword>
<reference evidence="4" key="3">
    <citation type="submission" date="2015-04" db="UniProtKB">
        <authorList>
            <consortium name="EnsemblPlants"/>
        </authorList>
    </citation>
    <scope>IDENTIFICATION</scope>
    <source>
        <strain evidence="4">cv. Jemalong A17</strain>
    </source>
</reference>
<protein>
    <submittedName>
        <fullName evidence="3">Transmembrane protein, putative</fullName>
    </submittedName>
</protein>
<reference evidence="3 5" key="1">
    <citation type="journal article" date="2011" name="Nature">
        <title>The Medicago genome provides insight into the evolution of rhizobial symbioses.</title>
        <authorList>
            <person name="Young N.D."/>
            <person name="Debelle F."/>
            <person name="Oldroyd G.E."/>
            <person name="Geurts R."/>
            <person name="Cannon S.B."/>
            <person name="Udvardi M.K."/>
            <person name="Benedito V.A."/>
            <person name="Mayer K.F."/>
            <person name="Gouzy J."/>
            <person name="Schoof H."/>
            <person name="Van de Peer Y."/>
            <person name="Proost S."/>
            <person name="Cook D.R."/>
            <person name="Meyers B.C."/>
            <person name="Spannagl M."/>
            <person name="Cheung F."/>
            <person name="De Mita S."/>
            <person name="Krishnakumar V."/>
            <person name="Gundlach H."/>
            <person name="Zhou S."/>
            <person name="Mudge J."/>
            <person name="Bharti A.K."/>
            <person name="Murray J.D."/>
            <person name="Naoumkina M.A."/>
            <person name="Rosen B."/>
            <person name="Silverstein K.A."/>
            <person name="Tang H."/>
            <person name="Rombauts S."/>
            <person name="Zhao P.X."/>
            <person name="Zhou P."/>
            <person name="Barbe V."/>
            <person name="Bardou P."/>
            <person name="Bechner M."/>
            <person name="Bellec A."/>
            <person name="Berger A."/>
            <person name="Berges H."/>
            <person name="Bidwell S."/>
            <person name="Bisseling T."/>
            <person name="Choisne N."/>
            <person name="Couloux A."/>
            <person name="Denny R."/>
            <person name="Deshpande S."/>
            <person name="Dai X."/>
            <person name="Doyle J.J."/>
            <person name="Dudez A.M."/>
            <person name="Farmer A.D."/>
            <person name="Fouteau S."/>
            <person name="Franken C."/>
            <person name="Gibelin C."/>
            <person name="Gish J."/>
            <person name="Goldstein S."/>
            <person name="Gonzalez A.J."/>
            <person name="Green P.J."/>
            <person name="Hallab A."/>
            <person name="Hartog M."/>
            <person name="Hua A."/>
            <person name="Humphray S.J."/>
            <person name="Jeong D.H."/>
            <person name="Jing Y."/>
            <person name="Jocker A."/>
            <person name="Kenton S.M."/>
            <person name="Kim D.J."/>
            <person name="Klee K."/>
            <person name="Lai H."/>
            <person name="Lang C."/>
            <person name="Lin S."/>
            <person name="Macmil S.L."/>
            <person name="Magdelenat G."/>
            <person name="Matthews L."/>
            <person name="McCorrison J."/>
            <person name="Monaghan E.L."/>
            <person name="Mun J.H."/>
            <person name="Najar F.Z."/>
            <person name="Nicholson C."/>
            <person name="Noirot C."/>
            <person name="O'Bleness M."/>
            <person name="Paule C.R."/>
            <person name="Poulain J."/>
            <person name="Prion F."/>
            <person name="Qin B."/>
            <person name="Qu C."/>
            <person name="Retzel E.F."/>
            <person name="Riddle C."/>
            <person name="Sallet E."/>
            <person name="Samain S."/>
            <person name="Samson N."/>
            <person name="Sanders I."/>
            <person name="Saurat O."/>
            <person name="Scarpelli C."/>
            <person name="Schiex T."/>
            <person name="Segurens B."/>
            <person name="Severin A.J."/>
            <person name="Sherrier D.J."/>
            <person name="Shi R."/>
            <person name="Sims S."/>
            <person name="Singer S.R."/>
            <person name="Sinharoy S."/>
            <person name="Sterck L."/>
            <person name="Viollet A."/>
            <person name="Wang B.B."/>
            <person name="Wang K."/>
            <person name="Wang M."/>
            <person name="Wang X."/>
            <person name="Warfsmann J."/>
            <person name="Weissenbach J."/>
            <person name="White D.D."/>
            <person name="White J.D."/>
            <person name="Wiley G.B."/>
            <person name="Wincker P."/>
            <person name="Xing Y."/>
            <person name="Yang L."/>
            <person name="Yao Z."/>
            <person name="Ying F."/>
            <person name="Zhai J."/>
            <person name="Zhou L."/>
            <person name="Zuber A."/>
            <person name="Denarie J."/>
            <person name="Dixon R.A."/>
            <person name="May G.D."/>
            <person name="Schwartz D.C."/>
            <person name="Rogers J."/>
            <person name="Quetier F."/>
            <person name="Town C.D."/>
            <person name="Roe B.A."/>
        </authorList>
    </citation>
    <scope>NUCLEOTIDE SEQUENCE [LARGE SCALE GENOMIC DNA]</scope>
    <source>
        <strain evidence="3">A17</strain>
        <strain evidence="4 5">cv. Jemalong A17</strain>
    </source>
</reference>
<dbReference type="EnsemblPlants" id="AET01246">
    <property type="protein sequence ID" value="AET01246"/>
    <property type="gene ID" value="MTR_8g008880"/>
</dbReference>
<dbReference type="AlphaFoldDB" id="G7LCJ5"/>
<dbReference type="EMBL" id="CM001224">
    <property type="protein sequence ID" value="AET01246.1"/>
    <property type="molecule type" value="Genomic_DNA"/>
</dbReference>
<dbReference type="Proteomes" id="UP000002051">
    <property type="component" value="Chromosome 8"/>
</dbReference>
<keyword evidence="2" id="KW-1133">Transmembrane helix</keyword>
<dbReference type="HOGENOM" id="CLU_2100552_0_0_1"/>
<evidence type="ECO:0000313" key="5">
    <source>
        <dbReference type="Proteomes" id="UP000002051"/>
    </source>
</evidence>
<sequence>MANQDQVLPNFENPNFQPHENPAIRNRERIKNIVTHSIQFTLMLGTFVAIQLQNTIITMLRKNKIMKVFVFNLVIIIHVFFIFTLWLTSIEESANYANQEDHANNNNNNNHGNGNV</sequence>
<reference evidence="3 5" key="2">
    <citation type="journal article" date="2014" name="BMC Genomics">
        <title>An improved genome release (version Mt4.0) for the model legume Medicago truncatula.</title>
        <authorList>
            <person name="Tang H."/>
            <person name="Krishnakumar V."/>
            <person name="Bidwell S."/>
            <person name="Rosen B."/>
            <person name="Chan A."/>
            <person name="Zhou S."/>
            <person name="Gentzbittel L."/>
            <person name="Childs K.L."/>
            <person name="Yandell M."/>
            <person name="Gundlach H."/>
            <person name="Mayer K.F."/>
            <person name="Schwartz D.C."/>
            <person name="Town C.D."/>
        </authorList>
    </citation>
    <scope>GENOME REANNOTATION</scope>
    <source>
        <strain evidence="4 5">cv. Jemalong A17</strain>
    </source>
</reference>
<evidence type="ECO:0000313" key="3">
    <source>
        <dbReference type="EMBL" id="AET01246.1"/>
    </source>
</evidence>
<proteinExistence type="predicted"/>
<organism evidence="3 5">
    <name type="scientific">Medicago truncatula</name>
    <name type="common">Barrel medic</name>
    <name type="synonym">Medicago tribuloides</name>
    <dbReference type="NCBI Taxonomy" id="3880"/>
    <lineage>
        <taxon>Eukaryota</taxon>
        <taxon>Viridiplantae</taxon>
        <taxon>Streptophyta</taxon>
        <taxon>Embryophyta</taxon>
        <taxon>Tracheophyta</taxon>
        <taxon>Spermatophyta</taxon>
        <taxon>Magnoliopsida</taxon>
        <taxon>eudicotyledons</taxon>
        <taxon>Gunneridae</taxon>
        <taxon>Pentapetalae</taxon>
        <taxon>rosids</taxon>
        <taxon>fabids</taxon>
        <taxon>Fabales</taxon>
        <taxon>Fabaceae</taxon>
        <taxon>Papilionoideae</taxon>
        <taxon>50 kb inversion clade</taxon>
        <taxon>NPAAA clade</taxon>
        <taxon>Hologalegina</taxon>
        <taxon>IRL clade</taxon>
        <taxon>Trifolieae</taxon>
        <taxon>Medicago</taxon>
    </lineage>
</organism>
<evidence type="ECO:0000313" key="4">
    <source>
        <dbReference type="EnsemblPlants" id="AET01246"/>
    </source>
</evidence>
<feature type="transmembrane region" description="Helical" evidence="2">
    <location>
        <begin position="69"/>
        <end position="88"/>
    </location>
</feature>
<keyword evidence="2 3" id="KW-0812">Transmembrane</keyword>
<keyword evidence="2" id="KW-0472">Membrane</keyword>
<feature type="compositionally biased region" description="Polar residues" evidence="1">
    <location>
        <begin position="1"/>
        <end position="18"/>
    </location>
</feature>
<dbReference type="PaxDb" id="3880-AET01246"/>
<feature type="region of interest" description="Disordered" evidence="1">
    <location>
        <begin position="1"/>
        <end position="22"/>
    </location>
</feature>
<evidence type="ECO:0000256" key="2">
    <source>
        <dbReference type="SAM" id="Phobius"/>
    </source>
</evidence>
<name>G7LCJ5_MEDTR</name>
<accession>G7LCJ5</accession>
<gene>
    <name evidence="3" type="ordered locus">MTR_8g008880</name>
</gene>